<gene>
    <name evidence="4" type="ORF">QBC37DRAFT_431236</name>
</gene>
<dbReference type="GO" id="GO:0016491">
    <property type="term" value="F:oxidoreductase activity"/>
    <property type="evidence" value="ECO:0007669"/>
    <property type="project" value="UniProtKB-KW"/>
</dbReference>
<reference evidence="4" key="1">
    <citation type="journal article" date="2023" name="Mol. Phylogenet. Evol.">
        <title>Genome-scale phylogeny and comparative genomics of the fungal order Sordariales.</title>
        <authorList>
            <person name="Hensen N."/>
            <person name="Bonometti L."/>
            <person name="Westerberg I."/>
            <person name="Brannstrom I.O."/>
            <person name="Guillou S."/>
            <person name="Cros-Aarteil S."/>
            <person name="Calhoun S."/>
            <person name="Haridas S."/>
            <person name="Kuo A."/>
            <person name="Mondo S."/>
            <person name="Pangilinan J."/>
            <person name="Riley R."/>
            <person name="LaButti K."/>
            <person name="Andreopoulos B."/>
            <person name="Lipzen A."/>
            <person name="Chen C."/>
            <person name="Yan M."/>
            <person name="Daum C."/>
            <person name="Ng V."/>
            <person name="Clum A."/>
            <person name="Steindorff A."/>
            <person name="Ohm R.A."/>
            <person name="Martin F."/>
            <person name="Silar P."/>
            <person name="Natvig D.O."/>
            <person name="Lalanne C."/>
            <person name="Gautier V."/>
            <person name="Ament-Velasquez S.L."/>
            <person name="Kruys A."/>
            <person name="Hutchinson M.I."/>
            <person name="Powell A.J."/>
            <person name="Barry K."/>
            <person name="Miller A.N."/>
            <person name="Grigoriev I.V."/>
            <person name="Debuchy R."/>
            <person name="Gladieux P."/>
            <person name="Hiltunen Thoren M."/>
            <person name="Johannesson H."/>
        </authorList>
    </citation>
    <scope>NUCLEOTIDE SEQUENCE</scope>
    <source>
        <strain evidence="4">PSN293</strain>
    </source>
</reference>
<organism evidence="4 5">
    <name type="scientific">Rhypophila decipiens</name>
    <dbReference type="NCBI Taxonomy" id="261697"/>
    <lineage>
        <taxon>Eukaryota</taxon>
        <taxon>Fungi</taxon>
        <taxon>Dikarya</taxon>
        <taxon>Ascomycota</taxon>
        <taxon>Pezizomycotina</taxon>
        <taxon>Sordariomycetes</taxon>
        <taxon>Sordariomycetidae</taxon>
        <taxon>Sordariales</taxon>
        <taxon>Naviculisporaceae</taxon>
        <taxon>Rhypophila</taxon>
    </lineage>
</organism>
<evidence type="ECO:0000313" key="4">
    <source>
        <dbReference type="EMBL" id="KAK4208839.1"/>
    </source>
</evidence>
<evidence type="ECO:0000256" key="2">
    <source>
        <dbReference type="ARBA" id="ARBA00022857"/>
    </source>
</evidence>
<dbReference type="Proteomes" id="UP001301769">
    <property type="component" value="Unassembled WGS sequence"/>
</dbReference>
<comment type="caution">
    <text evidence="4">The sequence shown here is derived from an EMBL/GenBank/DDBJ whole genome shotgun (WGS) entry which is preliminary data.</text>
</comment>
<protein>
    <submittedName>
        <fullName evidence="4">Retinol dehydrogenase 12</fullName>
    </submittedName>
</protein>
<dbReference type="PANTHER" id="PTHR24320:SF236">
    <property type="entry name" value="SHORT-CHAIN DEHYDROGENASE-RELATED"/>
    <property type="match status" value="1"/>
</dbReference>
<dbReference type="AlphaFoldDB" id="A0AAN7B3F3"/>
<dbReference type="PANTHER" id="PTHR24320">
    <property type="entry name" value="RETINOL DEHYDROGENASE"/>
    <property type="match status" value="1"/>
</dbReference>
<dbReference type="SUPFAM" id="SSF51735">
    <property type="entry name" value="NAD(P)-binding Rossmann-fold domains"/>
    <property type="match status" value="1"/>
</dbReference>
<dbReference type="InterPro" id="IPR002347">
    <property type="entry name" value="SDR_fam"/>
</dbReference>
<evidence type="ECO:0000313" key="5">
    <source>
        <dbReference type="Proteomes" id="UP001301769"/>
    </source>
</evidence>
<evidence type="ECO:0000256" key="3">
    <source>
        <dbReference type="ARBA" id="ARBA00023002"/>
    </source>
</evidence>
<sequence>MAPSLSSSWTQSFPAKPTFTEKDLPDLSGKVYIITGANTGIGKELARILYAQNAKLYLLTRDESKTQTAIQEIQSSSPKSAGSLHHIHLDLSDLASVKTGANKFLASESRLDVLFNNAGYMGPEGAIERTSAGHEMHMGVNCVGTFLLTKLLTPVLLSTASEQTITARVVYISSFAAELFGEKNTGLDMDNLDYHKADRAAKYRYGVSKLGNWAYSIDLCKRYKSQGLIGVAVNPGNIRTELFRQQGAVFRFLTDPVSYPVINGAYSLLFAGLSPEVTVDKAGEYVIPFGRFGAIRADLKAATREEGEGGNGTTRQFWEWSEEQVKAFL</sequence>
<dbReference type="Pfam" id="PF00106">
    <property type="entry name" value="adh_short"/>
    <property type="match status" value="1"/>
</dbReference>
<keyword evidence="5" id="KW-1185">Reference proteome</keyword>
<evidence type="ECO:0000256" key="1">
    <source>
        <dbReference type="ARBA" id="ARBA00006484"/>
    </source>
</evidence>
<keyword evidence="3" id="KW-0560">Oxidoreductase</keyword>
<dbReference type="PRINTS" id="PR00081">
    <property type="entry name" value="GDHRDH"/>
</dbReference>
<comment type="similarity">
    <text evidence="1">Belongs to the short-chain dehydrogenases/reductases (SDR) family.</text>
</comment>
<dbReference type="EMBL" id="MU858226">
    <property type="protein sequence ID" value="KAK4208839.1"/>
    <property type="molecule type" value="Genomic_DNA"/>
</dbReference>
<proteinExistence type="inferred from homology"/>
<dbReference type="Gene3D" id="3.40.50.720">
    <property type="entry name" value="NAD(P)-binding Rossmann-like Domain"/>
    <property type="match status" value="1"/>
</dbReference>
<keyword evidence="2" id="KW-0521">NADP</keyword>
<reference evidence="4" key="2">
    <citation type="submission" date="2023-05" db="EMBL/GenBank/DDBJ databases">
        <authorList>
            <consortium name="Lawrence Berkeley National Laboratory"/>
            <person name="Steindorff A."/>
            <person name="Hensen N."/>
            <person name="Bonometti L."/>
            <person name="Westerberg I."/>
            <person name="Brannstrom I.O."/>
            <person name="Guillou S."/>
            <person name="Cros-Aarteil S."/>
            <person name="Calhoun S."/>
            <person name="Haridas S."/>
            <person name="Kuo A."/>
            <person name="Mondo S."/>
            <person name="Pangilinan J."/>
            <person name="Riley R."/>
            <person name="Labutti K."/>
            <person name="Andreopoulos B."/>
            <person name="Lipzen A."/>
            <person name="Chen C."/>
            <person name="Yanf M."/>
            <person name="Daum C."/>
            <person name="Ng V."/>
            <person name="Clum A."/>
            <person name="Ohm R."/>
            <person name="Martin F."/>
            <person name="Silar P."/>
            <person name="Natvig D."/>
            <person name="Lalanne C."/>
            <person name="Gautier V."/>
            <person name="Ament-Velasquez S.L."/>
            <person name="Kruys A."/>
            <person name="Hutchinson M.I."/>
            <person name="Powell A.J."/>
            <person name="Barry K."/>
            <person name="Miller A.N."/>
            <person name="Grigoriev I.V."/>
            <person name="Debuchy R."/>
            <person name="Gladieux P."/>
            <person name="Thoren M.H."/>
            <person name="Johannesson H."/>
        </authorList>
    </citation>
    <scope>NUCLEOTIDE SEQUENCE</scope>
    <source>
        <strain evidence="4">PSN293</strain>
    </source>
</reference>
<accession>A0AAN7B3F3</accession>
<name>A0AAN7B3F3_9PEZI</name>
<dbReference type="InterPro" id="IPR036291">
    <property type="entry name" value="NAD(P)-bd_dom_sf"/>
</dbReference>